<evidence type="ECO:0000313" key="4">
    <source>
        <dbReference type="Proteomes" id="UP000215902"/>
    </source>
</evidence>
<protein>
    <submittedName>
        <fullName evidence="3">Uncharacterized protein</fullName>
    </submittedName>
</protein>
<evidence type="ECO:0000256" key="2">
    <source>
        <dbReference type="SAM" id="Phobius"/>
    </source>
</evidence>
<comment type="caution">
    <text evidence="3">The sequence shown here is derived from an EMBL/GenBank/DDBJ whole genome shotgun (WGS) entry which is preliminary data.</text>
</comment>
<evidence type="ECO:0000256" key="1">
    <source>
        <dbReference type="SAM" id="MobiDB-lite"/>
    </source>
</evidence>
<feature type="compositionally biased region" description="Low complexity" evidence="1">
    <location>
        <begin position="79"/>
        <end position="94"/>
    </location>
</feature>
<keyword evidence="4" id="KW-1185">Reference proteome</keyword>
<dbReference type="AlphaFoldDB" id="A0A267DTN8"/>
<feature type="transmembrane region" description="Helical" evidence="2">
    <location>
        <begin position="6"/>
        <end position="31"/>
    </location>
</feature>
<organism evidence="3 4">
    <name type="scientific">Macrostomum lignano</name>
    <dbReference type="NCBI Taxonomy" id="282301"/>
    <lineage>
        <taxon>Eukaryota</taxon>
        <taxon>Metazoa</taxon>
        <taxon>Spiralia</taxon>
        <taxon>Lophotrochozoa</taxon>
        <taxon>Platyhelminthes</taxon>
        <taxon>Rhabditophora</taxon>
        <taxon>Macrostomorpha</taxon>
        <taxon>Macrostomida</taxon>
        <taxon>Macrostomidae</taxon>
        <taxon>Macrostomum</taxon>
    </lineage>
</organism>
<keyword evidence="2" id="KW-1133">Transmembrane helix</keyword>
<reference evidence="3 4" key="1">
    <citation type="submission" date="2017-06" db="EMBL/GenBank/DDBJ databases">
        <title>A platform for efficient transgenesis in Macrostomum lignano, a flatworm model organism for stem cell research.</title>
        <authorList>
            <person name="Berezikov E."/>
        </authorList>
    </citation>
    <scope>NUCLEOTIDE SEQUENCE [LARGE SCALE GENOMIC DNA]</scope>
    <source>
        <strain evidence="3">DV1</strain>
        <tissue evidence="3">Whole organism</tissue>
    </source>
</reference>
<dbReference type="EMBL" id="NIVC01003319">
    <property type="protein sequence ID" value="PAA52004.1"/>
    <property type="molecule type" value="Genomic_DNA"/>
</dbReference>
<feature type="region of interest" description="Disordered" evidence="1">
    <location>
        <begin position="77"/>
        <end position="109"/>
    </location>
</feature>
<keyword evidence="2" id="KW-0472">Membrane</keyword>
<keyword evidence="2" id="KW-0812">Transmembrane</keyword>
<evidence type="ECO:0000313" key="3">
    <source>
        <dbReference type="EMBL" id="PAA52004.1"/>
    </source>
</evidence>
<feature type="compositionally biased region" description="Polar residues" evidence="1">
    <location>
        <begin position="95"/>
        <end position="109"/>
    </location>
</feature>
<proteinExistence type="predicted"/>
<sequence>MASEVTISLIVVGLLVTMLLVSIAVVLAYYWKQSRRMTQPKKDSRPPGYRTTVNSDKLKKYAAAKVRGVDEMKEPVNWSNRYTASRSSSSGRKSTQINNLQPQIQTRCRSLSPPIATIQESYGRRRQLST</sequence>
<accession>A0A267DTN8</accession>
<name>A0A267DTN8_9PLAT</name>
<gene>
    <name evidence="3" type="ORF">BOX15_Mlig019497g3</name>
</gene>
<dbReference type="Proteomes" id="UP000215902">
    <property type="component" value="Unassembled WGS sequence"/>
</dbReference>